<keyword evidence="6" id="KW-1185">Reference proteome</keyword>
<dbReference type="OMA" id="SEDCLIN"/>
<dbReference type="InterPro" id="IPR028215">
    <property type="entry name" value="Refilin"/>
</dbReference>
<evidence type="ECO:0000256" key="1">
    <source>
        <dbReference type="ARBA" id="ARBA00004245"/>
    </source>
</evidence>
<evidence type="ECO:0000256" key="3">
    <source>
        <dbReference type="ARBA" id="ARBA00011189"/>
    </source>
</evidence>
<dbReference type="GO" id="GO:0061181">
    <property type="term" value="P:regulation of chondrocyte development"/>
    <property type="evidence" value="ECO:0007669"/>
    <property type="project" value="InterPro"/>
</dbReference>
<evidence type="ECO:0000256" key="5">
    <source>
        <dbReference type="ARBA" id="ARBA00023212"/>
    </source>
</evidence>
<protein>
    <submittedName>
        <fullName evidence="7">Uncharacterized protein LOC106073135</fullName>
    </submittedName>
</protein>
<accession>A0A9W2YHQ0</accession>
<name>A0A9W2YHQ0_BIOGL</name>
<dbReference type="GO" id="GO:0005856">
    <property type="term" value="C:cytoskeleton"/>
    <property type="evidence" value="ECO:0007669"/>
    <property type="project" value="UniProtKB-SubCell"/>
</dbReference>
<dbReference type="GO" id="GO:0031005">
    <property type="term" value="F:filamin binding"/>
    <property type="evidence" value="ECO:0007669"/>
    <property type="project" value="InterPro"/>
</dbReference>
<comment type="similarity">
    <text evidence="2">Belongs to the Refilin family.</text>
</comment>
<sequence length="333" mass="38574">MNMMPTLEPRESSERDSRYYVEIVTSLPPYKKHRTSLHINLLINDQKRNSPVIVFRYGENRFRVCWHMTLRRPKLEADLKSPVKIEFQSSELVYSTNMVVAPEKVAETVAVVPRPGYEETSVFSLLEVSDHRRHKEEVTFQPVLHPVRYADTAYVYLNSTKKRFVSRTFYEARIRPRSFSDTTYTFPKTADHFYVSYLDVHNHENRKWYKTSVEVKARKFTTEHILRPPGSTRTDFLTKTVVHSSTHPSQRGSGLGLDHIPSGASFNTSNEVYVNGAKFQEEYDPGASQIYIPKSLKRSLGEHSLLNGDIKLQFGKKTLDFNMNDPLLDFSDV</sequence>
<dbReference type="GeneID" id="106073135"/>
<organism evidence="6 7">
    <name type="scientific">Biomphalaria glabrata</name>
    <name type="common">Bloodfluke planorb</name>
    <name type="synonym">Freshwater snail</name>
    <dbReference type="NCBI Taxonomy" id="6526"/>
    <lineage>
        <taxon>Eukaryota</taxon>
        <taxon>Metazoa</taxon>
        <taxon>Spiralia</taxon>
        <taxon>Lophotrochozoa</taxon>
        <taxon>Mollusca</taxon>
        <taxon>Gastropoda</taxon>
        <taxon>Heterobranchia</taxon>
        <taxon>Euthyneura</taxon>
        <taxon>Panpulmonata</taxon>
        <taxon>Hygrophila</taxon>
        <taxon>Lymnaeoidea</taxon>
        <taxon>Planorbidae</taxon>
        <taxon>Biomphalaria</taxon>
    </lineage>
</organism>
<dbReference type="OrthoDB" id="9932345at2759"/>
<dbReference type="Proteomes" id="UP001165740">
    <property type="component" value="Chromosome 12"/>
</dbReference>
<comment type="subunit">
    <text evidence="3">Interacts with FLNA and FLNB.</text>
</comment>
<keyword evidence="5" id="KW-0206">Cytoskeleton</keyword>
<evidence type="ECO:0000313" key="7">
    <source>
        <dbReference type="RefSeq" id="XP_055862254.1"/>
    </source>
</evidence>
<comment type="subcellular location">
    <subcellularLocation>
        <location evidence="1">Cytoplasm</location>
        <location evidence="1">Cytoskeleton</location>
    </subcellularLocation>
</comment>
<dbReference type="AlphaFoldDB" id="A0A9W2YHQ0"/>
<dbReference type="RefSeq" id="XP_055862254.1">
    <property type="nucleotide sequence ID" value="XM_056006279.1"/>
</dbReference>
<evidence type="ECO:0000256" key="2">
    <source>
        <dbReference type="ARBA" id="ARBA00009886"/>
    </source>
</evidence>
<proteinExistence type="inferred from homology"/>
<evidence type="ECO:0000313" key="6">
    <source>
        <dbReference type="Proteomes" id="UP001165740"/>
    </source>
</evidence>
<dbReference type="Pfam" id="PF15068">
    <property type="entry name" value="FAM101"/>
    <property type="match status" value="1"/>
</dbReference>
<reference evidence="7" key="1">
    <citation type="submission" date="2025-08" db="UniProtKB">
        <authorList>
            <consortium name="RefSeq"/>
        </authorList>
    </citation>
    <scope>IDENTIFICATION</scope>
</reference>
<evidence type="ECO:0000256" key="4">
    <source>
        <dbReference type="ARBA" id="ARBA00022490"/>
    </source>
</evidence>
<keyword evidence="4" id="KW-0963">Cytoplasm</keyword>
<gene>
    <name evidence="7" type="primary">LOC106073135</name>
</gene>
<dbReference type="GO" id="GO:0061572">
    <property type="term" value="P:actin filament bundle organization"/>
    <property type="evidence" value="ECO:0007669"/>
    <property type="project" value="InterPro"/>
</dbReference>